<feature type="non-terminal residue" evidence="1">
    <location>
        <position position="1"/>
    </location>
</feature>
<sequence length="142" mass="16588">PSASVEAKWLVEARAFITGAINEPEWISCVTNWLALEQEVGDDKSHWLNVDMRVRPKEVHEWFKSGRKLEKPPHISNVKTFAIRWRAWWTSMQPTWRLPDERDGWPLLRAEHPDESWSGIRKAGKNGFVVILITLMWWTSAA</sequence>
<feature type="non-terminal residue" evidence="1">
    <location>
        <position position="142"/>
    </location>
</feature>
<reference evidence="1" key="2">
    <citation type="journal article" date="2022" name="New Phytol.">
        <title>Evolutionary transition to the ectomycorrhizal habit in the genomes of a hyperdiverse lineage of mushroom-forming fungi.</title>
        <authorList>
            <person name="Looney B."/>
            <person name="Miyauchi S."/>
            <person name="Morin E."/>
            <person name="Drula E."/>
            <person name="Courty P.E."/>
            <person name="Kohler A."/>
            <person name="Kuo A."/>
            <person name="LaButti K."/>
            <person name="Pangilinan J."/>
            <person name="Lipzen A."/>
            <person name="Riley R."/>
            <person name="Andreopoulos W."/>
            <person name="He G."/>
            <person name="Johnson J."/>
            <person name="Nolan M."/>
            <person name="Tritt A."/>
            <person name="Barry K.W."/>
            <person name="Grigoriev I.V."/>
            <person name="Nagy L.G."/>
            <person name="Hibbett D."/>
            <person name="Henrissat B."/>
            <person name="Matheny P.B."/>
            <person name="Labbe J."/>
            <person name="Martin F.M."/>
        </authorList>
    </citation>
    <scope>NUCLEOTIDE SEQUENCE</scope>
    <source>
        <strain evidence="1">FP105234-sp</strain>
    </source>
</reference>
<name>A0ACB8RJQ9_9AGAM</name>
<dbReference type="Proteomes" id="UP000814033">
    <property type="component" value="Unassembled WGS sequence"/>
</dbReference>
<dbReference type="EMBL" id="MU275983">
    <property type="protein sequence ID" value="KAI0044426.1"/>
    <property type="molecule type" value="Genomic_DNA"/>
</dbReference>
<organism evidence="1 2">
    <name type="scientific">Auriscalpium vulgare</name>
    <dbReference type="NCBI Taxonomy" id="40419"/>
    <lineage>
        <taxon>Eukaryota</taxon>
        <taxon>Fungi</taxon>
        <taxon>Dikarya</taxon>
        <taxon>Basidiomycota</taxon>
        <taxon>Agaricomycotina</taxon>
        <taxon>Agaricomycetes</taxon>
        <taxon>Russulales</taxon>
        <taxon>Auriscalpiaceae</taxon>
        <taxon>Auriscalpium</taxon>
    </lineage>
</organism>
<reference evidence="1" key="1">
    <citation type="submission" date="2021-02" db="EMBL/GenBank/DDBJ databases">
        <authorList>
            <consortium name="DOE Joint Genome Institute"/>
            <person name="Ahrendt S."/>
            <person name="Looney B.P."/>
            <person name="Miyauchi S."/>
            <person name="Morin E."/>
            <person name="Drula E."/>
            <person name="Courty P.E."/>
            <person name="Chicoki N."/>
            <person name="Fauchery L."/>
            <person name="Kohler A."/>
            <person name="Kuo A."/>
            <person name="Labutti K."/>
            <person name="Pangilinan J."/>
            <person name="Lipzen A."/>
            <person name="Riley R."/>
            <person name="Andreopoulos W."/>
            <person name="He G."/>
            <person name="Johnson J."/>
            <person name="Barry K.W."/>
            <person name="Grigoriev I.V."/>
            <person name="Nagy L."/>
            <person name="Hibbett D."/>
            <person name="Henrissat B."/>
            <person name="Matheny P.B."/>
            <person name="Labbe J."/>
            <person name="Martin F."/>
        </authorList>
    </citation>
    <scope>NUCLEOTIDE SEQUENCE</scope>
    <source>
        <strain evidence="1">FP105234-sp</strain>
    </source>
</reference>
<keyword evidence="2" id="KW-1185">Reference proteome</keyword>
<gene>
    <name evidence="1" type="ORF">FA95DRAFT_1468255</name>
</gene>
<protein>
    <submittedName>
        <fullName evidence="1">Uncharacterized protein</fullName>
    </submittedName>
</protein>
<proteinExistence type="predicted"/>
<comment type="caution">
    <text evidence="1">The sequence shown here is derived from an EMBL/GenBank/DDBJ whole genome shotgun (WGS) entry which is preliminary data.</text>
</comment>
<evidence type="ECO:0000313" key="2">
    <source>
        <dbReference type="Proteomes" id="UP000814033"/>
    </source>
</evidence>
<evidence type="ECO:0000313" key="1">
    <source>
        <dbReference type="EMBL" id="KAI0044426.1"/>
    </source>
</evidence>
<accession>A0ACB8RJQ9</accession>